<feature type="domain" description="Saposin B-type" evidence="3">
    <location>
        <begin position="48"/>
        <end position="130"/>
    </location>
</feature>
<feature type="signal peptide" evidence="2">
    <location>
        <begin position="1"/>
        <end position="18"/>
    </location>
</feature>
<evidence type="ECO:0000313" key="4">
    <source>
        <dbReference type="EMBL" id="CAD6189407.1"/>
    </source>
</evidence>
<keyword evidence="5" id="KW-1185">Reference proteome</keyword>
<evidence type="ECO:0000259" key="3">
    <source>
        <dbReference type="PROSITE" id="PS50015"/>
    </source>
</evidence>
<keyword evidence="1" id="KW-1015">Disulfide bond</keyword>
<name>A0A8S1H218_9PELO</name>
<reference evidence="4" key="1">
    <citation type="submission" date="2020-10" db="EMBL/GenBank/DDBJ databases">
        <authorList>
            <person name="Kikuchi T."/>
        </authorList>
    </citation>
    <scope>NUCLEOTIDE SEQUENCE</scope>
    <source>
        <strain evidence="4">NKZ352</strain>
    </source>
</reference>
<protein>
    <recommendedName>
        <fullName evidence="3">Saposin B-type domain-containing protein</fullName>
    </recommendedName>
</protein>
<evidence type="ECO:0000256" key="2">
    <source>
        <dbReference type="SAM" id="SignalP"/>
    </source>
</evidence>
<sequence length="132" mass="14955">MLSRTSIHLLVVLSIASASRIRRSMPLEKKTVVPPSPDYFETKVNEVAGLSCDVCLKAVYGLNYNVIRLKKGVIDMIQMDCEALFHGQAEDIAQCIRVMADKVEKYYNKVESFIDTRHLCVQIRMCEASELL</sequence>
<dbReference type="SUPFAM" id="SSF47862">
    <property type="entry name" value="Saposin"/>
    <property type="match status" value="1"/>
</dbReference>
<proteinExistence type="predicted"/>
<organism evidence="4 5">
    <name type="scientific">Caenorhabditis auriculariae</name>
    <dbReference type="NCBI Taxonomy" id="2777116"/>
    <lineage>
        <taxon>Eukaryota</taxon>
        <taxon>Metazoa</taxon>
        <taxon>Ecdysozoa</taxon>
        <taxon>Nematoda</taxon>
        <taxon>Chromadorea</taxon>
        <taxon>Rhabditida</taxon>
        <taxon>Rhabditina</taxon>
        <taxon>Rhabditomorpha</taxon>
        <taxon>Rhabditoidea</taxon>
        <taxon>Rhabditidae</taxon>
        <taxon>Peloderinae</taxon>
        <taxon>Caenorhabditis</taxon>
    </lineage>
</organism>
<gene>
    <name evidence="4" type="ORF">CAUJ_LOCUS5326</name>
</gene>
<keyword evidence="2" id="KW-0732">Signal</keyword>
<feature type="chain" id="PRO_5035763934" description="Saposin B-type domain-containing protein" evidence="2">
    <location>
        <begin position="19"/>
        <end position="132"/>
    </location>
</feature>
<evidence type="ECO:0000313" key="5">
    <source>
        <dbReference type="Proteomes" id="UP000835052"/>
    </source>
</evidence>
<dbReference type="InterPro" id="IPR008139">
    <property type="entry name" value="SaposinB_dom"/>
</dbReference>
<dbReference type="OrthoDB" id="5860304at2759"/>
<dbReference type="PROSITE" id="PS50015">
    <property type="entry name" value="SAP_B"/>
    <property type="match status" value="1"/>
</dbReference>
<dbReference type="EMBL" id="CAJGYM010000010">
    <property type="protein sequence ID" value="CAD6189407.1"/>
    <property type="molecule type" value="Genomic_DNA"/>
</dbReference>
<evidence type="ECO:0000256" key="1">
    <source>
        <dbReference type="ARBA" id="ARBA00023157"/>
    </source>
</evidence>
<dbReference type="InterPro" id="IPR011001">
    <property type="entry name" value="Saposin-like"/>
</dbReference>
<accession>A0A8S1H218</accession>
<dbReference type="Gene3D" id="1.10.225.10">
    <property type="entry name" value="Saposin-like"/>
    <property type="match status" value="1"/>
</dbReference>
<dbReference type="Proteomes" id="UP000835052">
    <property type="component" value="Unassembled WGS sequence"/>
</dbReference>
<dbReference type="AlphaFoldDB" id="A0A8S1H218"/>
<comment type="caution">
    <text evidence="4">The sequence shown here is derived from an EMBL/GenBank/DDBJ whole genome shotgun (WGS) entry which is preliminary data.</text>
</comment>